<dbReference type="EMBL" id="MU825879">
    <property type="protein sequence ID" value="KAJ7385842.1"/>
    <property type="molecule type" value="Genomic_DNA"/>
</dbReference>
<name>A0A9X0D3E7_9CNID</name>
<dbReference type="OrthoDB" id="5963387at2759"/>
<evidence type="ECO:0000313" key="2">
    <source>
        <dbReference type="Proteomes" id="UP001163046"/>
    </source>
</evidence>
<dbReference type="AlphaFoldDB" id="A0A9X0D3E7"/>
<comment type="caution">
    <text evidence="1">The sequence shown here is derived from an EMBL/GenBank/DDBJ whole genome shotgun (WGS) entry which is preliminary data.</text>
</comment>
<gene>
    <name evidence="1" type="ORF">OS493_013877</name>
</gene>
<dbReference type="Gene3D" id="1.20.58.60">
    <property type="match status" value="1"/>
</dbReference>
<dbReference type="Proteomes" id="UP001163046">
    <property type="component" value="Unassembled WGS sequence"/>
</dbReference>
<evidence type="ECO:0000313" key="1">
    <source>
        <dbReference type="EMBL" id="KAJ7385842.1"/>
    </source>
</evidence>
<accession>A0A9X0D3E7</accession>
<proteinExistence type="predicted"/>
<keyword evidence="2" id="KW-1185">Reference proteome</keyword>
<sequence>MYDLMDSVNKWIDDGQGIMNEYKEDMPSEEQENLKKRAEIKLEEKPPMQVKVDRVNRLGGDVCDILDGPSQKAVKGELQQFNDRWQDMNAVLESYNDKGYPDVNGNDCCLIRIIKRKFKTFS</sequence>
<reference evidence="1" key="1">
    <citation type="submission" date="2023-01" db="EMBL/GenBank/DDBJ databases">
        <title>Genome assembly of the deep-sea coral Lophelia pertusa.</title>
        <authorList>
            <person name="Herrera S."/>
            <person name="Cordes E."/>
        </authorList>
    </citation>
    <scope>NUCLEOTIDE SEQUENCE</scope>
    <source>
        <strain evidence="1">USNM1676648</strain>
        <tissue evidence="1">Polyp</tissue>
    </source>
</reference>
<organism evidence="1 2">
    <name type="scientific">Desmophyllum pertusum</name>
    <dbReference type="NCBI Taxonomy" id="174260"/>
    <lineage>
        <taxon>Eukaryota</taxon>
        <taxon>Metazoa</taxon>
        <taxon>Cnidaria</taxon>
        <taxon>Anthozoa</taxon>
        <taxon>Hexacorallia</taxon>
        <taxon>Scleractinia</taxon>
        <taxon>Caryophylliina</taxon>
        <taxon>Caryophylliidae</taxon>
        <taxon>Desmophyllum</taxon>
    </lineage>
</organism>
<dbReference type="SUPFAM" id="SSF46966">
    <property type="entry name" value="Spectrin repeat"/>
    <property type="match status" value="1"/>
</dbReference>
<protein>
    <submittedName>
        <fullName evidence="1">Uncharacterized protein</fullName>
    </submittedName>
</protein>